<organism evidence="5 6">
    <name type="scientific">Cerasicoccus arenae</name>
    <dbReference type="NCBI Taxonomy" id="424488"/>
    <lineage>
        <taxon>Bacteria</taxon>
        <taxon>Pseudomonadati</taxon>
        <taxon>Verrucomicrobiota</taxon>
        <taxon>Opitutia</taxon>
        <taxon>Puniceicoccales</taxon>
        <taxon>Cerasicoccaceae</taxon>
        <taxon>Cerasicoccus</taxon>
    </lineage>
</organism>
<keyword evidence="6" id="KW-1185">Reference proteome</keyword>
<comment type="similarity">
    <text evidence="1">Belongs to the sulfatase family.</text>
</comment>
<protein>
    <submittedName>
        <fullName evidence="5">Sulfatase</fullName>
    </submittedName>
</protein>
<proteinExistence type="inferred from homology"/>
<dbReference type="PANTHER" id="PTHR45953:SF1">
    <property type="entry name" value="IDURONATE 2-SULFATASE"/>
    <property type="match status" value="1"/>
</dbReference>
<keyword evidence="3" id="KW-0378">Hydrolase</keyword>
<dbReference type="InterPro" id="IPR000917">
    <property type="entry name" value="Sulfatase_N"/>
</dbReference>
<evidence type="ECO:0000259" key="4">
    <source>
        <dbReference type="Pfam" id="PF00884"/>
    </source>
</evidence>
<gene>
    <name evidence="5" type="ORF">GCM10007047_13660</name>
</gene>
<reference evidence="5" key="1">
    <citation type="journal article" date="2014" name="Int. J. Syst. Evol. Microbiol.">
        <title>Complete genome sequence of Corynebacterium casei LMG S-19264T (=DSM 44701T), isolated from a smear-ripened cheese.</title>
        <authorList>
            <consortium name="US DOE Joint Genome Institute (JGI-PGF)"/>
            <person name="Walter F."/>
            <person name="Albersmeier A."/>
            <person name="Kalinowski J."/>
            <person name="Ruckert C."/>
        </authorList>
    </citation>
    <scope>NUCLEOTIDE SEQUENCE</scope>
    <source>
        <strain evidence="5">KCTC 12870</strain>
    </source>
</reference>
<dbReference type="InterPro" id="IPR017850">
    <property type="entry name" value="Alkaline_phosphatase_core_sf"/>
</dbReference>
<dbReference type="PROSITE" id="PS00149">
    <property type="entry name" value="SULFATASE_2"/>
    <property type="match status" value="1"/>
</dbReference>
<dbReference type="GO" id="GO:0008484">
    <property type="term" value="F:sulfuric ester hydrolase activity"/>
    <property type="evidence" value="ECO:0007669"/>
    <property type="project" value="TreeGrafter"/>
</dbReference>
<sequence>MPRPNVIYVFADQWRAQAMGYAGDPNVKTPNLDVFAAESVNFRKAISGVPVCCPARATLISGQRPLSHGVFLNDVCLPNDRRSIAHRFKDAGYDTAYIGKWHIDGHGRKSYNIPPERNRGFDYWKVLECTHDYNSSPYFEGTSEVKKFWEGYDAIAQTTDACNYVRNRSPEDKPFLLMLSWGPPHDPYGTAPEQYRAMYNPDDIILPLNVPEEEVDTARKELAGYYAHCSALDDQFARLREVLRATGQEENTILVFTSDHGDMLRSHGQQRKQRPWEESMRIPFLLRWPAGLGEQGRATDALLDVLDHQPTLLELCSIECDGALEGLSFKAAAKNNAVDADYAALLACYHPFGEYERRNGGQEYRGLRTQRYTYVETRGEPWLLYDNDNDPYQLLNLVSNPTHSDIQHRLSSLLHAKLDSLGDRFEIGETYCRHWGHPIDEWGTVPVFD</sequence>
<dbReference type="CDD" id="cd16034">
    <property type="entry name" value="sulfatase_like"/>
    <property type="match status" value="1"/>
</dbReference>
<dbReference type="SUPFAM" id="SSF53649">
    <property type="entry name" value="Alkaline phosphatase-like"/>
    <property type="match status" value="1"/>
</dbReference>
<dbReference type="Pfam" id="PF00884">
    <property type="entry name" value="Sulfatase"/>
    <property type="match status" value="1"/>
</dbReference>
<feature type="domain" description="Sulfatase N-terminal" evidence="4">
    <location>
        <begin position="4"/>
        <end position="316"/>
    </location>
</feature>
<dbReference type="Gene3D" id="3.40.720.10">
    <property type="entry name" value="Alkaline Phosphatase, subunit A"/>
    <property type="match status" value="1"/>
</dbReference>
<dbReference type="PANTHER" id="PTHR45953">
    <property type="entry name" value="IDURONATE 2-SULFATASE"/>
    <property type="match status" value="1"/>
</dbReference>
<dbReference type="Gene3D" id="3.30.1120.10">
    <property type="match status" value="1"/>
</dbReference>
<comment type="caution">
    <text evidence="5">The sequence shown here is derived from an EMBL/GenBank/DDBJ whole genome shotgun (WGS) entry which is preliminary data.</text>
</comment>
<dbReference type="GO" id="GO:0046872">
    <property type="term" value="F:metal ion binding"/>
    <property type="evidence" value="ECO:0007669"/>
    <property type="project" value="UniProtKB-KW"/>
</dbReference>
<dbReference type="GO" id="GO:0005737">
    <property type="term" value="C:cytoplasm"/>
    <property type="evidence" value="ECO:0007669"/>
    <property type="project" value="TreeGrafter"/>
</dbReference>
<dbReference type="AlphaFoldDB" id="A0A8J3DBF5"/>
<keyword evidence="2" id="KW-0479">Metal-binding</keyword>
<dbReference type="EMBL" id="BMXG01000007">
    <property type="protein sequence ID" value="GHB98896.1"/>
    <property type="molecule type" value="Genomic_DNA"/>
</dbReference>
<evidence type="ECO:0000313" key="6">
    <source>
        <dbReference type="Proteomes" id="UP000642829"/>
    </source>
</evidence>
<dbReference type="InterPro" id="IPR024607">
    <property type="entry name" value="Sulfatase_CS"/>
</dbReference>
<evidence type="ECO:0000256" key="2">
    <source>
        <dbReference type="ARBA" id="ARBA00022723"/>
    </source>
</evidence>
<accession>A0A8J3DBF5</accession>
<name>A0A8J3DBF5_9BACT</name>
<dbReference type="RefSeq" id="WP_189513295.1">
    <property type="nucleotide sequence ID" value="NZ_BMXG01000007.1"/>
</dbReference>
<evidence type="ECO:0000256" key="1">
    <source>
        <dbReference type="ARBA" id="ARBA00008779"/>
    </source>
</evidence>
<dbReference type="Proteomes" id="UP000642829">
    <property type="component" value="Unassembled WGS sequence"/>
</dbReference>
<evidence type="ECO:0000313" key="5">
    <source>
        <dbReference type="EMBL" id="GHB98896.1"/>
    </source>
</evidence>
<reference evidence="5" key="2">
    <citation type="submission" date="2020-09" db="EMBL/GenBank/DDBJ databases">
        <authorList>
            <person name="Sun Q."/>
            <person name="Kim S."/>
        </authorList>
    </citation>
    <scope>NUCLEOTIDE SEQUENCE</scope>
    <source>
        <strain evidence="5">KCTC 12870</strain>
    </source>
</reference>
<evidence type="ECO:0000256" key="3">
    <source>
        <dbReference type="ARBA" id="ARBA00022801"/>
    </source>
</evidence>